<dbReference type="Pfam" id="PF01928">
    <property type="entry name" value="CYTH"/>
    <property type="match status" value="1"/>
</dbReference>
<dbReference type="CDD" id="cd07891">
    <property type="entry name" value="CYTH-like_CthTTM-like_1"/>
    <property type="match status" value="1"/>
</dbReference>
<feature type="domain" description="CYTH" evidence="1">
    <location>
        <begin position="2"/>
        <end position="152"/>
    </location>
</feature>
<evidence type="ECO:0000313" key="2">
    <source>
        <dbReference type="EMBL" id="NOU59530.1"/>
    </source>
</evidence>
<sequence>MAVEIERKFLVHKDRLVLPEKGKKLIQAYIWSDPEKSLRIRISGEQAFLTIKAGVDILERAEFEYEIPLSDARELLALCDAKIEKTRYFIPFGDHTWEVDVFHDLNNGLIVAEVELNSANDKLVLPDWIAEEVSKDPKYLNVSLIKNPFVEW</sequence>
<dbReference type="PROSITE" id="PS51707">
    <property type="entry name" value="CYTH"/>
    <property type="match status" value="1"/>
</dbReference>
<dbReference type="Proteomes" id="UP000732105">
    <property type="component" value="Unassembled WGS sequence"/>
</dbReference>
<dbReference type="PIRSF" id="PIRSF016487">
    <property type="entry name" value="CYTH_UCP016487"/>
    <property type="match status" value="1"/>
</dbReference>
<dbReference type="SMART" id="SM01118">
    <property type="entry name" value="CYTH"/>
    <property type="match status" value="1"/>
</dbReference>
<proteinExistence type="predicted"/>
<dbReference type="PANTHER" id="PTHR40114:SF1">
    <property type="entry name" value="SLR0698 PROTEIN"/>
    <property type="match status" value="1"/>
</dbReference>
<dbReference type="Gene3D" id="2.40.320.10">
    <property type="entry name" value="Hypothetical Protein Pfu-838710-001"/>
    <property type="match status" value="1"/>
</dbReference>
<reference evidence="2 3" key="1">
    <citation type="submission" date="2018-12" db="EMBL/GenBank/DDBJ databases">
        <title>Marinifilum JC070 sp. nov., a marine bacterium isolated from Yongle Blue Hole in the South China Sea.</title>
        <authorList>
            <person name="Fu T."/>
        </authorList>
    </citation>
    <scope>NUCLEOTIDE SEQUENCE [LARGE SCALE GENOMIC DNA]</scope>
    <source>
        <strain evidence="2 3">JC070</strain>
    </source>
</reference>
<dbReference type="SUPFAM" id="SSF55154">
    <property type="entry name" value="CYTH-like phosphatases"/>
    <property type="match status" value="1"/>
</dbReference>
<accession>A0ABX1WTU3</accession>
<protein>
    <submittedName>
        <fullName evidence="2">CYTH domain-containing protein</fullName>
    </submittedName>
</protein>
<dbReference type="EMBL" id="RZNH01000008">
    <property type="protein sequence ID" value="NOU59530.1"/>
    <property type="molecule type" value="Genomic_DNA"/>
</dbReference>
<gene>
    <name evidence="2" type="ORF">ELS83_06845</name>
</gene>
<keyword evidence="3" id="KW-1185">Reference proteome</keyword>
<organism evidence="2 3">
    <name type="scientific">Marinifilum caeruleilacunae</name>
    <dbReference type="NCBI Taxonomy" id="2499076"/>
    <lineage>
        <taxon>Bacteria</taxon>
        <taxon>Pseudomonadati</taxon>
        <taxon>Bacteroidota</taxon>
        <taxon>Bacteroidia</taxon>
        <taxon>Marinilabiliales</taxon>
        <taxon>Marinifilaceae</taxon>
    </lineage>
</organism>
<dbReference type="InterPro" id="IPR033469">
    <property type="entry name" value="CYTH-like_dom_sf"/>
</dbReference>
<dbReference type="InterPro" id="IPR023577">
    <property type="entry name" value="CYTH_domain"/>
</dbReference>
<comment type="caution">
    <text evidence="2">The sequence shown here is derived from an EMBL/GenBank/DDBJ whole genome shotgun (WGS) entry which is preliminary data.</text>
</comment>
<evidence type="ECO:0000313" key="3">
    <source>
        <dbReference type="Proteomes" id="UP000732105"/>
    </source>
</evidence>
<dbReference type="InterPro" id="IPR012042">
    <property type="entry name" value="NeuTTM/CthTTM-like"/>
</dbReference>
<dbReference type="PANTHER" id="PTHR40114">
    <property type="entry name" value="SLR0698 PROTEIN"/>
    <property type="match status" value="1"/>
</dbReference>
<name>A0ABX1WTU3_9BACT</name>
<evidence type="ECO:0000259" key="1">
    <source>
        <dbReference type="PROSITE" id="PS51707"/>
    </source>
</evidence>
<dbReference type="RefSeq" id="WP_171594808.1">
    <property type="nucleotide sequence ID" value="NZ_RZNH01000008.1"/>
</dbReference>